<protein>
    <submittedName>
        <fullName evidence="7">Glutathione reductase (NADPH)</fullName>
    </submittedName>
</protein>
<dbReference type="PANTHER" id="PTHR43014">
    <property type="entry name" value="MERCURIC REDUCTASE"/>
    <property type="match status" value="1"/>
</dbReference>
<dbReference type="Pfam" id="PF07992">
    <property type="entry name" value="Pyr_redox_2"/>
    <property type="match status" value="1"/>
</dbReference>
<name>A0ABY1L142_9FLAO</name>
<dbReference type="PRINTS" id="PR00411">
    <property type="entry name" value="PNDRDTASEI"/>
</dbReference>
<proteinExistence type="inferred from homology"/>
<evidence type="ECO:0000256" key="2">
    <source>
        <dbReference type="ARBA" id="ARBA00007532"/>
    </source>
</evidence>
<comment type="similarity">
    <text evidence="2">Belongs to the class-I pyridine nucleotide-disulfide oxidoreductase family.</text>
</comment>
<dbReference type="Pfam" id="PF02852">
    <property type="entry name" value="Pyr_redox_dim"/>
    <property type="match status" value="1"/>
</dbReference>
<feature type="domain" description="FAD/NAD(P)-binding" evidence="6">
    <location>
        <begin position="21"/>
        <end position="329"/>
    </location>
</feature>
<dbReference type="Proteomes" id="UP000185728">
    <property type="component" value="Unassembled WGS sequence"/>
</dbReference>
<keyword evidence="4" id="KW-0274">FAD</keyword>
<dbReference type="InterPro" id="IPR004099">
    <property type="entry name" value="Pyr_nucl-diS_OxRdtase_dimer"/>
</dbReference>
<accession>A0ABY1L142</accession>
<dbReference type="InterPro" id="IPR016156">
    <property type="entry name" value="FAD/NAD-linked_Rdtase_dimer_sf"/>
</dbReference>
<organism evidence="7 8">
    <name type="scientific">Zobellia uliginosa</name>
    <dbReference type="NCBI Taxonomy" id="143224"/>
    <lineage>
        <taxon>Bacteria</taxon>
        <taxon>Pseudomonadati</taxon>
        <taxon>Bacteroidota</taxon>
        <taxon>Flavobacteriia</taxon>
        <taxon>Flavobacteriales</taxon>
        <taxon>Flavobacteriaceae</taxon>
        <taxon>Zobellia</taxon>
    </lineage>
</organism>
<evidence type="ECO:0000256" key="1">
    <source>
        <dbReference type="ARBA" id="ARBA00001974"/>
    </source>
</evidence>
<reference evidence="7 8" key="1">
    <citation type="submission" date="2017-01" db="EMBL/GenBank/DDBJ databases">
        <authorList>
            <person name="Varghese N."/>
            <person name="Submissions S."/>
        </authorList>
    </citation>
    <scope>NUCLEOTIDE SEQUENCE [LARGE SCALE GENOMIC DNA]</scope>
    <source>
        <strain evidence="7 8">DSM 2061</strain>
    </source>
</reference>
<gene>
    <name evidence="7" type="ORF">SAMN05421766_10889</name>
</gene>
<feature type="domain" description="Pyridine nucleotide-disulphide oxidoreductase dimerisation" evidence="5">
    <location>
        <begin position="355"/>
        <end position="462"/>
    </location>
</feature>
<dbReference type="SUPFAM" id="SSF55424">
    <property type="entry name" value="FAD/NAD-linked reductases, dimerisation (C-terminal) domain"/>
    <property type="match status" value="1"/>
</dbReference>
<dbReference type="EMBL" id="FTOB01000008">
    <property type="protein sequence ID" value="SIT06414.1"/>
    <property type="molecule type" value="Genomic_DNA"/>
</dbReference>
<evidence type="ECO:0000256" key="3">
    <source>
        <dbReference type="ARBA" id="ARBA00022630"/>
    </source>
</evidence>
<dbReference type="InterPro" id="IPR023753">
    <property type="entry name" value="FAD/NAD-binding_dom"/>
</dbReference>
<dbReference type="InterPro" id="IPR001100">
    <property type="entry name" value="Pyr_nuc-diS_OxRdtase"/>
</dbReference>
<dbReference type="SUPFAM" id="SSF51905">
    <property type="entry name" value="FAD/NAD(P)-binding domain"/>
    <property type="match status" value="1"/>
</dbReference>
<evidence type="ECO:0000313" key="7">
    <source>
        <dbReference type="EMBL" id="SIT06414.1"/>
    </source>
</evidence>
<comment type="cofactor">
    <cofactor evidence="1">
        <name>FAD</name>
        <dbReference type="ChEBI" id="CHEBI:57692"/>
    </cofactor>
</comment>
<dbReference type="PANTHER" id="PTHR43014:SF5">
    <property type="entry name" value="GLUTATHIONE REDUCTASE (NADPH)"/>
    <property type="match status" value="1"/>
</dbReference>
<evidence type="ECO:0000313" key="8">
    <source>
        <dbReference type="Proteomes" id="UP000185728"/>
    </source>
</evidence>
<dbReference type="Gene3D" id="3.30.390.30">
    <property type="match status" value="1"/>
</dbReference>
<comment type="caution">
    <text evidence="7">The sequence shown here is derived from an EMBL/GenBank/DDBJ whole genome shotgun (WGS) entry which is preliminary data.</text>
</comment>
<keyword evidence="8" id="KW-1185">Reference proteome</keyword>
<sequence length="464" mass="50532">MLNVHLGHFLKKNGNMKVKKYDVFVIGSGAAGQTVAKACVKNGLTVGMADKREYGGTCANRGCDPKKVLLGATEVIELSASLMGKGIKAVPGLSWKKLMQYKNQFTLSVPRTTEEDLKTLGIGLYHQSPKFLDEQTLSVEGKTVRADKIIIATGYEPRKLRFKGGKHLKSSDDFLSQKKLPKKITFIGAGYVGMEFAHIAARAGAKVTVIDSGKRPLKAFDADLVDGLRSYSKELGIDFVFNAKVTKVEKARKKVKVFYRKKGKLRSVGSNVVFNTAGRVPAISALQLEKGKVAFSENGIETNDYLQSTSNTGVYACGDVSDKGLPLTPLSGIEGRVVAVNVLNGNKEKIQVPLTPSVVYTLPNLASVGYSEEEATSRYKNVEVKFESVPSWFNARRVNAGVYAYKIILNQRTQKIVGAHLLGPNSGETINLFAMAIGQGMTAEQIKQTVFTYPSWSNDIKSMV</sequence>
<evidence type="ECO:0000256" key="4">
    <source>
        <dbReference type="ARBA" id="ARBA00022827"/>
    </source>
</evidence>
<dbReference type="Gene3D" id="3.50.50.60">
    <property type="entry name" value="FAD/NAD(P)-binding domain"/>
    <property type="match status" value="2"/>
</dbReference>
<evidence type="ECO:0000259" key="6">
    <source>
        <dbReference type="Pfam" id="PF07992"/>
    </source>
</evidence>
<dbReference type="PIRSF" id="PIRSF000350">
    <property type="entry name" value="Mercury_reductase_MerA"/>
    <property type="match status" value="1"/>
</dbReference>
<dbReference type="PRINTS" id="PR00368">
    <property type="entry name" value="FADPNR"/>
</dbReference>
<dbReference type="InterPro" id="IPR036188">
    <property type="entry name" value="FAD/NAD-bd_sf"/>
</dbReference>
<evidence type="ECO:0000259" key="5">
    <source>
        <dbReference type="Pfam" id="PF02852"/>
    </source>
</evidence>
<keyword evidence="3" id="KW-0285">Flavoprotein</keyword>